<keyword evidence="1" id="KW-0472">Membrane</keyword>
<evidence type="ECO:0000313" key="2">
    <source>
        <dbReference type="EMBL" id="CAF4918273.1"/>
    </source>
</evidence>
<keyword evidence="1" id="KW-1133">Transmembrane helix</keyword>
<dbReference type="Proteomes" id="UP000663880">
    <property type="component" value="Unassembled WGS sequence"/>
</dbReference>
<feature type="transmembrane region" description="Helical" evidence="1">
    <location>
        <begin position="104"/>
        <end position="123"/>
    </location>
</feature>
<sequence>MTGLFHKLEYTYSTTGDKIQNQFSIDPKSFWQYVKDHTRPLKRECIVKDGINLTEKESANEFAQFFKSVYSTETPQLDVNAAAAYGTSSARVRLDDFTLREVDTFLFIYNVFSCVISAINGITSTASKMKMQARASLMALAALVALVARVNLNYDNLQRHVLQRFVEEAV</sequence>
<keyword evidence="1" id="KW-0812">Transmembrane</keyword>
<dbReference type="EMBL" id="CAJOBZ010000052">
    <property type="protein sequence ID" value="CAF4918273.1"/>
    <property type="molecule type" value="Genomic_DNA"/>
</dbReference>
<organism evidence="2 3">
    <name type="scientific">Pieris macdunnoughi</name>
    <dbReference type="NCBI Taxonomy" id="345717"/>
    <lineage>
        <taxon>Eukaryota</taxon>
        <taxon>Metazoa</taxon>
        <taxon>Ecdysozoa</taxon>
        <taxon>Arthropoda</taxon>
        <taxon>Hexapoda</taxon>
        <taxon>Insecta</taxon>
        <taxon>Pterygota</taxon>
        <taxon>Neoptera</taxon>
        <taxon>Endopterygota</taxon>
        <taxon>Lepidoptera</taxon>
        <taxon>Glossata</taxon>
        <taxon>Ditrysia</taxon>
        <taxon>Papilionoidea</taxon>
        <taxon>Pieridae</taxon>
        <taxon>Pierinae</taxon>
        <taxon>Pieris</taxon>
    </lineage>
</organism>
<dbReference type="OrthoDB" id="10056483at2759"/>
<comment type="caution">
    <text evidence="2">The sequence shown here is derived from an EMBL/GenBank/DDBJ whole genome shotgun (WGS) entry which is preliminary data.</text>
</comment>
<evidence type="ECO:0000313" key="3">
    <source>
        <dbReference type="Proteomes" id="UP000663880"/>
    </source>
</evidence>
<keyword evidence="3" id="KW-1185">Reference proteome</keyword>
<evidence type="ECO:0000256" key="1">
    <source>
        <dbReference type="SAM" id="Phobius"/>
    </source>
</evidence>
<dbReference type="AlphaFoldDB" id="A0A821W476"/>
<name>A0A821W476_9NEOP</name>
<proteinExistence type="predicted"/>
<accession>A0A821W476</accession>
<reference evidence="2" key="1">
    <citation type="submission" date="2021-02" db="EMBL/GenBank/DDBJ databases">
        <authorList>
            <person name="Steward A R."/>
        </authorList>
    </citation>
    <scope>NUCLEOTIDE SEQUENCE</scope>
</reference>
<protein>
    <submittedName>
        <fullName evidence="2">Uncharacterized protein</fullName>
    </submittedName>
</protein>
<gene>
    <name evidence="2" type="ORF">PMACD_LOCUS12792</name>
</gene>
<feature type="transmembrane region" description="Helical" evidence="1">
    <location>
        <begin position="135"/>
        <end position="152"/>
    </location>
</feature>